<feature type="compositionally biased region" description="Basic and acidic residues" evidence="2">
    <location>
        <begin position="557"/>
        <end position="571"/>
    </location>
</feature>
<dbReference type="PROSITE" id="PS00028">
    <property type="entry name" value="ZINC_FINGER_C2H2_1"/>
    <property type="match status" value="1"/>
</dbReference>
<feature type="compositionally biased region" description="Low complexity" evidence="2">
    <location>
        <begin position="587"/>
        <end position="596"/>
    </location>
</feature>
<feature type="domain" description="C2H2-type" evidence="3">
    <location>
        <begin position="4"/>
        <end position="35"/>
    </location>
</feature>
<protein>
    <recommendedName>
        <fullName evidence="3">C2H2-type domain-containing protein</fullName>
    </recommendedName>
</protein>
<dbReference type="Proteomes" id="UP000078343">
    <property type="component" value="Unassembled WGS sequence"/>
</dbReference>
<feature type="region of interest" description="Disordered" evidence="2">
    <location>
        <begin position="152"/>
        <end position="180"/>
    </location>
</feature>
<dbReference type="GeneID" id="30010111"/>
<gene>
    <name evidence="4" type="ORF">AYL99_05943</name>
</gene>
<dbReference type="InterPro" id="IPR013087">
    <property type="entry name" value="Znf_C2H2_type"/>
</dbReference>
<feature type="region of interest" description="Disordered" evidence="2">
    <location>
        <begin position="24"/>
        <end position="132"/>
    </location>
</feature>
<sequence>MSDFNCSCCGKPYQSRRTLYRHYRDDHPEHTGGQSSNPSWAVVNSGGSVQSPRPCASHQGNGVVASPAAAAAVAFPSVPSTPSPPLIPRRSVPRGGNLMVNHPSQQLRSSRSTRNQENNPTPRNRAGLPDFDVTEGLPVQRWEYTRVKVNQDASADHTDGNNQSTENQDSSHSWPELPLPSFWPQLPPANQELVRRARMGNVNPKLSVWDPKTESYIPGIELERREAARKAQVNKTKLNPTANVDAMNVDDDEDKNDEENDDLMDVEGLAPDSKRRKANSGSNERVFEVKKWVQVPVALAERMPEPKYLADRRPGMESLYKGAYKATNGFGTLGDAVAAAMSNGAAGYDLGDGGGLGNAAGILAPGSGSRGLNTQADGTSTPARKNLPPRRKKKKLGGPGRKPKNPNPGQPAATSAIAPAALESAATEDTAAASTVEGDVTMRNTPETAVEGADNADATPAIQGESVMHDADAEGSGSESEGEGSEEGEIAATVDHPPTENTTVVDPPLTEHATITDPAPPESITTIDPTLTEDTVATQITPKPVEEEVVPEEDGAPEEHKKEDTEEKDVKTSSPVASPERPKAEADVSPDADAAADAVAVTATDAVFTPVIDQEAKKEGRGEDEIDVLSALENAVDKEVSEDV</sequence>
<dbReference type="PROSITE" id="PS50157">
    <property type="entry name" value="ZINC_FINGER_C2H2_2"/>
    <property type="match status" value="1"/>
</dbReference>
<feature type="compositionally biased region" description="Low complexity" evidence="2">
    <location>
        <begin position="411"/>
        <end position="435"/>
    </location>
</feature>
<dbReference type="STRING" id="1367422.A0A178ZN97"/>
<dbReference type="AlphaFoldDB" id="A0A178ZN97"/>
<accession>A0A178ZN97</accession>
<keyword evidence="5" id="KW-1185">Reference proteome</keyword>
<feature type="compositionally biased region" description="Polar residues" evidence="2">
    <location>
        <begin position="523"/>
        <end position="541"/>
    </location>
</feature>
<feature type="region of interest" description="Disordered" evidence="2">
    <location>
        <begin position="241"/>
        <end position="284"/>
    </location>
</feature>
<evidence type="ECO:0000313" key="4">
    <source>
        <dbReference type="EMBL" id="OAP60941.1"/>
    </source>
</evidence>
<feature type="compositionally biased region" description="Basic residues" evidence="2">
    <location>
        <begin position="387"/>
        <end position="404"/>
    </location>
</feature>
<keyword evidence="1" id="KW-0479">Metal-binding</keyword>
<feature type="region of interest" description="Disordered" evidence="2">
    <location>
        <begin position="367"/>
        <end position="596"/>
    </location>
</feature>
<dbReference type="EMBL" id="LVYI01000004">
    <property type="protein sequence ID" value="OAP60941.1"/>
    <property type="molecule type" value="Genomic_DNA"/>
</dbReference>
<feature type="compositionally biased region" description="Polar residues" evidence="2">
    <location>
        <begin position="160"/>
        <end position="173"/>
    </location>
</feature>
<keyword evidence="1" id="KW-0862">Zinc</keyword>
<feature type="compositionally biased region" description="Acidic residues" evidence="2">
    <location>
        <begin position="547"/>
        <end position="556"/>
    </location>
</feature>
<dbReference type="OrthoDB" id="4161057at2759"/>
<keyword evidence="1" id="KW-0863">Zinc-finger</keyword>
<proteinExistence type="predicted"/>
<evidence type="ECO:0000259" key="3">
    <source>
        <dbReference type="PROSITE" id="PS50157"/>
    </source>
</evidence>
<evidence type="ECO:0000313" key="5">
    <source>
        <dbReference type="Proteomes" id="UP000078343"/>
    </source>
</evidence>
<feature type="compositionally biased region" description="Acidic residues" evidence="2">
    <location>
        <begin position="480"/>
        <end position="489"/>
    </location>
</feature>
<dbReference type="GO" id="GO:0008270">
    <property type="term" value="F:zinc ion binding"/>
    <property type="evidence" value="ECO:0007669"/>
    <property type="project" value="UniProtKB-KW"/>
</dbReference>
<feature type="compositionally biased region" description="Acidic residues" evidence="2">
    <location>
        <begin position="248"/>
        <end position="265"/>
    </location>
</feature>
<organism evidence="4 5">
    <name type="scientific">Fonsecaea erecta</name>
    <dbReference type="NCBI Taxonomy" id="1367422"/>
    <lineage>
        <taxon>Eukaryota</taxon>
        <taxon>Fungi</taxon>
        <taxon>Dikarya</taxon>
        <taxon>Ascomycota</taxon>
        <taxon>Pezizomycotina</taxon>
        <taxon>Eurotiomycetes</taxon>
        <taxon>Chaetothyriomycetidae</taxon>
        <taxon>Chaetothyriales</taxon>
        <taxon>Herpotrichiellaceae</taxon>
        <taxon>Fonsecaea</taxon>
    </lineage>
</organism>
<name>A0A178ZN97_9EURO</name>
<evidence type="ECO:0000256" key="2">
    <source>
        <dbReference type="SAM" id="MobiDB-lite"/>
    </source>
</evidence>
<evidence type="ECO:0000256" key="1">
    <source>
        <dbReference type="PROSITE-ProRule" id="PRU00042"/>
    </source>
</evidence>
<feature type="compositionally biased region" description="Polar residues" evidence="2">
    <location>
        <begin position="102"/>
        <end position="122"/>
    </location>
</feature>
<feature type="compositionally biased region" description="Polar residues" evidence="2">
    <location>
        <begin position="370"/>
        <end position="383"/>
    </location>
</feature>
<reference evidence="4 5" key="1">
    <citation type="submission" date="2016-04" db="EMBL/GenBank/DDBJ databases">
        <title>Draft genome of Fonsecaea erecta CBS 125763.</title>
        <authorList>
            <person name="Weiss V.A."/>
            <person name="Vicente V.A."/>
            <person name="Raittz R.T."/>
            <person name="Moreno L.F."/>
            <person name="De Souza E.M."/>
            <person name="Pedrosa F.O."/>
            <person name="Steffens M.B."/>
            <person name="Faoro H."/>
            <person name="Tadra-Sfeir M.Z."/>
            <person name="Najafzadeh M.J."/>
            <person name="Felipe M.S."/>
            <person name="Teixeira M."/>
            <person name="Sun J."/>
            <person name="Xi L."/>
            <person name="Gomes R."/>
            <person name="De Azevedo C.M."/>
            <person name="Salgado C.G."/>
            <person name="Da Silva M.B."/>
            <person name="Nascimento M.F."/>
            <person name="Queiroz-Telles F."/>
            <person name="Attili D.S."/>
            <person name="Gorbushina A."/>
        </authorList>
    </citation>
    <scope>NUCLEOTIDE SEQUENCE [LARGE SCALE GENOMIC DNA]</scope>
    <source>
        <strain evidence="4 5">CBS 125763</strain>
    </source>
</reference>
<feature type="compositionally biased region" description="Low complexity" evidence="2">
    <location>
        <begin position="63"/>
        <end position="78"/>
    </location>
</feature>
<dbReference type="RefSeq" id="XP_018694308.1">
    <property type="nucleotide sequence ID" value="XM_018837455.1"/>
</dbReference>
<comment type="caution">
    <text evidence="4">The sequence shown here is derived from an EMBL/GenBank/DDBJ whole genome shotgun (WGS) entry which is preliminary data.</text>
</comment>